<evidence type="ECO:0000313" key="2">
    <source>
        <dbReference type="Proteomes" id="UP000291072"/>
    </source>
</evidence>
<sequence length="155" mass="18037">MKLKSKTLNILKKQGKLKDYNNLFANKQTRFLLTKIINILNPNANPDETAKLEMGLIKNEADMYIEGAKKIIEITGANEYEAADWESFGRYLYFVFQTGVFYHNKKNNVENIFINGDYVELNIEKKMLFNKFVDSLKVTSIDHNHLIKEILKVVL</sequence>
<proteinExistence type="predicted"/>
<name>A0A4R0XLY5_9MOLU</name>
<evidence type="ECO:0000313" key="1">
    <source>
        <dbReference type="EMBL" id="TCG10432.1"/>
    </source>
</evidence>
<organism evidence="1 2">
    <name type="scientific">Mycoplasma todarodis</name>
    <dbReference type="NCBI Taxonomy" id="1937191"/>
    <lineage>
        <taxon>Bacteria</taxon>
        <taxon>Bacillati</taxon>
        <taxon>Mycoplasmatota</taxon>
        <taxon>Mollicutes</taxon>
        <taxon>Mycoplasmataceae</taxon>
        <taxon>Mycoplasma</taxon>
    </lineage>
</organism>
<reference evidence="1 2" key="1">
    <citation type="submission" date="2018-02" db="EMBL/GenBank/DDBJ databases">
        <title>Mycoplasma marinum and Mycoplasma todarodis sp. nov., moderately halophilic and psychrotolerant mycoplasmas isolated from cephalopods.</title>
        <authorList>
            <person name="Viver T."/>
        </authorList>
    </citation>
    <scope>NUCLEOTIDE SEQUENCE [LARGE SCALE GENOMIC DNA]</scope>
    <source>
        <strain evidence="1 2">5H</strain>
    </source>
</reference>
<dbReference type="EMBL" id="PSZP01000046">
    <property type="protein sequence ID" value="TCG10432.1"/>
    <property type="molecule type" value="Genomic_DNA"/>
</dbReference>
<protein>
    <submittedName>
        <fullName evidence="1">Uncharacterized protein</fullName>
    </submittedName>
</protein>
<dbReference type="AlphaFoldDB" id="A0A4R0XLY5"/>
<dbReference type="RefSeq" id="WP_131613846.1">
    <property type="nucleotide sequence ID" value="NZ_PSZP01000046.1"/>
</dbReference>
<gene>
    <name evidence="1" type="ORF">C4B25_04245</name>
</gene>
<accession>A0A4R0XLY5</accession>
<comment type="caution">
    <text evidence="1">The sequence shown here is derived from an EMBL/GenBank/DDBJ whole genome shotgun (WGS) entry which is preliminary data.</text>
</comment>
<keyword evidence="2" id="KW-1185">Reference proteome</keyword>
<dbReference type="OrthoDB" id="9848927at2"/>
<dbReference type="Proteomes" id="UP000291072">
    <property type="component" value="Unassembled WGS sequence"/>
</dbReference>